<keyword evidence="2" id="KW-1185">Reference proteome</keyword>
<dbReference type="SUPFAM" id="SSF51316">
    <property type="entry name" value="Mss4-like"/>
    <property type="match status" value="1"/>
</dbReference>
<accession>A0A0R3MBZ9</accession>
<dbReference type="AlphaFoldDB" id="A0A0R3MBZ9"/>
<reference evidence="1 2" key="1">
    <citation type="submission" date="2014-03" db="EMBL/GenBank/DDBJ databases">
        <title>Bradyrhizobium valentinum sp. nov., isolated from effective nodules of Lupinus mariae-josephae, a lupine endemic of basic-lime soils in Eastern Spain.</title>
        <authorList>
            <person name="Duran D."/>
            <person name="Rey L."/>
            <person name="Navarro A."/>
            <person name="Busquets A."/>
            <person name="Imperial J."/>
            <person name="Ruiz-Argueso T."/>
        </authorList>
    </citation>
    <scope>NUCLEOTIDE SEQUENCE [LARGE SCALE GENOMIC DNA]</scope>
    <source>
        <strain evidence="1 2">Ro19</strain>
    </source>
</reference>
<comment type="caution">
    <text evidence="1">The sequence shown here is derived from an EMBL/GenBank/DDBJ whole genome shotgun (WGS) entry which is preliminary data.</text>
</comment>
<protein>
    <submittedName>
        <fullName evidence="1">Uncharacterized protein</fullName>
    </submittedName>
</protein>
<dbReference type="EMBL" id="LLYA01000205">
    <property type="protein sequence ID" value="KRR17752.1"/>
    <property type="molecule type" value="Genomic_DNA"/>
</dbReference>
<dbReference type="InterPro" id="IPR011057">
    <property type="entry name" value="Mss4-like_sf"/>
</dbReference>
<evidence type="ECO:0000313" key="1">
    <source>
        <dbReference type="EMBL" id="KRR17752.1"/>
    </source>
</evidence>
<dbReference type="Proteomes" id="UP000052023">
    <property type="component" value="Unassembled WGS sequence"/>
</dbReference>
<proteinExistence type="predicted"/>
<sequence length="118" mass="13507">MAFRRTRRCKHQSCQLVDEIWCTNQVITDGYRARPCECCRYRDEIAPKRRAWFDEAEDIPQRVATKRCRSLIESGVNPEQTGAIRGRLKELGLEAYDCLSPPLVNAIATHVAENKKGA</sequence>
<organism evidence="1 2">
    <name type="scientific">Bradyrhizobium retamae</name>
    <dbReference type="NCBI Taxonomy" id="1300035"/>
    <lineage>
        <taxon>Bacteria</taxon>
        <taxon>Pseudomonadati</taxon>
        <taxon>Pseudomonadota</taxon>
        <taxon>Alphaproteobacteria</taxon>
        <taxon>Hyphomicrobiales</taxon>
        <taxon>Nitrobacteraceae</taxon>
        <taxon>Bradyrhizobium</taxon>
    </lineage>
</organism>
<dbReference type="Gene3D" id="3.90.1590.10">
    <property type="entry name" value="glutathione-dependent formaldehyde- activating enzyme (gfa)"/>
    <property type="match status" value="1"/>
</dbReference>
<gene>
    <name evidence="1" type="ORF">CQ13_35825</name>
</gene>
<evidence type="ECO:0000313" key="2">
    <source>
        <dbReference type="Proteomes" id="UP000052023"/>
    </source>
</evidence>
<name>A0A0R3MBZ9_9BRAD</name>